<evidence type="ECO:0000313" key="4">
    <source>
        <dbReference type="EMBL" id="WNY25278.1"/>
    </source>
</evidence>
<organism evidence="4 5">
    <name type="scientific">Methanolapillus millepedarum</name>
    <dbReference type="NCBI Taxonomy" id="3028296"/>
    <lineage>
        <taxon>Archaea</taxon>
        <taxon>Methanobacteriati</taxon>
        <taxon>Methanobacteriota</taxon>
        <taxon>Stenosarchaea group</taxon>
        <taxon>Methanomicrobia</taxon>
        <taxon>Methanosarcinales</taxon>
        <taxon>Methanosarcinaceae</taxon>
        <taxon>Methanolapillus</taxon>
    </lineage>
</organism>
<comment type="similarity">
    <text evidence="1">Belongs to the bacterial solute-binding protein 9 family.</text>
</comment>
<dbReference type="InterPro" id="IPR006127">
    <property type="entry name" value="ZnuA-like"/>
</dbReference>
<dbReference type="Gene3D" id="3.40.50.1980">
    <property type="entry name" value="Nitrogenase molybdenum iron protein domain"/>
    <property type="match status" value="2"/>
</dbReference>
<evidence type="ECO:0000256" key="2">
    <source>
        <dbReference type="ARBA" id="ARBA00022448"/>
    </source>
</evidence>
<dbReference type="GO" id="GO:0030001">
    <property type="term" value="P:metal ion transport"/>
    <property type="evidence" value="ECO:0007669"/>
    <property type="project" value="InterPro"/>
</dbReference>
<keyword evidence="2" id="KW-0813">Transport</keyword>
<reference evidence="4 5" key="1">
    <citation type="submission" date="2023-07" db="EMBL/GenBank/DDBJ databases">
        <title>Closed genoem sequence of Methanosarcinaceae archaeon Ac7.</title>
        <authorList>
            <person name="Poehlein A."/>
            <person name="Protasov E."/>
            <person name="Platt K."/>
            <person name="Reeh H."/>
            <person name="Daniel R."/>
            <person name="Brune A."/>
        </authorList>
    </citation>
    <scope>NUCLEOTIDE SEQUENCE [LARGE SCALE GENOMIC DNA]</scope>
    <source>
        <strain evidence="4 5">Ac7</strain>
    </source>
</reference>
<evidence type="ECO:0000256" key="1">
    <source>
        <dbReference type="ARBA" id="ARBA00011028"/>
    </source>
</evidence>
<dbReference type="InterPro" id="IPR050492">
    <property type="entry name" value="Bact_metal-bind_prot9"/>
</dbReference>
<dbReference type="AlphaFoldDB" id="A0AA96V5A9"/>
<proteinExistence type="inferred from homology"/>
<dbReference type="GO" id="GO:0046872">
    <property type="term" value="F:metal ion binding"/>
    <property type="evidence" value="ECO:0007669"/>
    <property type="project" value="InterPro"/>
</dbReference>
<accession>A0AA96V5A9</accession>
<dbReference type="SUPFAM" id="SSF53807">
    <property type="entry name" value="Helical backbone' metal receptor"/>
    <property type="match status" value="1"/>
</dbReference>
<sequence>MILFMHNIFTHNNLNRERTSQNKKLELKLKQNKKQKEGEIILKRILQQLCLLLVLLISLAVVSGCIGEDDNHGHGDATGNYAALNESALNQIKSGEKILVAVSVVPQSEFVEKVGGDKVVAISMIPQGAGHHYDPSPRQIEDLSNANMYVALGSGEIFETTHMNSFTQINPTMKIVNSSAGIKLIVNGNTSDPHVWTSPKNAQIMVENICEGLAELDPANATYYEQNRDNYLTELTSLDSEVSNELSNLSNRNFMVYHPAWSYFAKDYQLNQIAAEIDGKEPTPKTLSKFIDLAKENNITVIFVQEQVSKTSAEAIAESVGAEVFVVDPLAKDYVNNTKYVANALAENLS</sequence>
<name>A0AA96V5A9_9EURY</name>
<dbReference type="EMBL" id="CP131060">
    <property type="protein sequence ID" value="WNY25278.1"/>
    <property type="molecule type" value="Genomic_DNA"/>
</dbReference>
<evidence type="ECO:0000256" key="3">
    <source>
        <dbReference type="ARBA" id="ARBA00022729"/>
    </source>
</evidence>
<gene>
    <name evidence="4" type="primary">znuA</name>
    <name evidence="4" type="ORF">MsAc7_08240</name>
</gene>
<protein>
    <submittedName>
        <fullName evidence="4">High-affinity zinc uptake system binding-protein ZnuA</fullName>
    </submittedName>
</protein>
<dbReference type="PANTHER" id="PTHR42953">
    <property type="entry name" value="HIGH-AFFINITY ZINC UPTAKE SYSTEM PROTEIN ZNUA-RELATED"/>
    <property type="match status" value="1"/>
</dbReference>
<keyword evidence="5" id="KW-1185">Reference proteome</keyword>
<keyword evidence="3" id="KW-0732">Signal</keyword>
<evidence type="ECO:0000313" key="5">
    <source>
        <dbReference type="Proteomes" id="UP001303587"/>
    </source>
</evidence>
<dbReference type="Pfam" id="PF01297">
    <property type="entry name" value="ZnuA"/>
    <property type="match status" value="1"/>
</dbReference>
<dbReference type="PANTHER" id="PTHR42953:SF3">
    <property type="entry name" value="HIGH-AFFINITY ZINC UPTAKE SYSTEM PROTEIN ZNUA"/>
    <property type="match status" value="1"/>
</dbReference>
<dbReference type="Proteomes" id="UP001303587">
    <property type="component" value="Chromosome"/>
</dbReference>